<dbReference type="AlphaFoldDB" id="A0AAP2DAJ6"/>
<evidence type="ECO:0008006" key="4">
    <source>
        <dbReference type="Google" id="ProtNLM"/>
    </source>
</evidence>
<accession>A0AAP2DAJ6</accession>
<keyword evidence="1" id="KW-0732">Signal</keyword>
<evidence type="ECO:0000313" key="3">
    <source>
        <dbReference type="Proteomes" id="UP001319180"/>
    </source>
</evidence>
<comment type="caution">
    <text evidence="2">The sequence shown here is derived from an EMBL/GenBank/DDBJ whole genome shotgun (WGS) entry which is preliminary data.</text>
</comment>
<evidence type="ECO:0000313" key="2">
    <source>
        <dbReference type="EMBL" id="MBT1687551.1"/>
    </source>
</evidence>
<dbReference type="RefSeq" id="WP_254090781.1">
    <property type="nucleotide sequence ID" value="NZ_JAHESC010000017.1"/>
</dbReference>
<name>A0AAP2DAJ6_9BACT</name>
<proteinExistence type="predicted"/>
<organism evidence="2 3">
    <name type="scientific">Dawidia soli</name>
    <dbReference type="NCBI Taxonomy" id="2782352"/>
    <lineage>
        <taxon>Bacteria</taxon>
        <taxon>Pseudomonadati</taxon>
        <taxon>Bacteroidota</taxon>
        <taxon>Cytophagia</taxon>
        <taxon>Cytophagales</taxon>
        <taxon>Chryseotaleaceae</taxon>
        <taxon>Dawidia</taxon>
    </lineage>
</organism>
<keyword evidence="3" id="KW-1185">Reference proteome</keyword>
<protein>
    <recommendedName>
        <fullName evidence="4">Tetratricopeptide repeat protein</fullName>
    </recommendedName>
</protein>
<reference evidence="2 3" key="1">
    <citation type="submission" date="2021-05" db="EMBL/GenBank/DDBJ databases">
        <title>A Polyphasic approach of four new species of the genus Ohtaekwangia: Ohtaekwangia histidinii sp. nov., Ohtaekwangia cretensis sp. nov., Ohtaekwangia indiensis sp. nov., Ohtaekwangia reichenbachii sp. nov. from diverse environment.</title>
        <authorList>
            <person name="Octaviana S."/>
        </authorList>
    </citation>
    <scope>NUCLEOTIDE SEQUENCE [LARGE SCALE GENOMIC DNA]</scope>
    <source>
        <strain evidence="2 3">PWU37</strain>
    </source>
</reference>
<dbReference type="EMBL" id="JAHESC010000017">
    <property type="protein sequence ID" value="MBT1687551.1"/>
    <property type="molecule type" value="Genomic_DNA"/>
</dbReference>
<evidence type="ECO:0000256" key="1">
    <source>
        <dbReference type="SAM" id="SignalP"/>
    </source>
</evidence>
<sequence>MKTVKLSFFSIFLLSATLAGAQNYAFKVLANKGANEVKSGNEAWQPIRTGTTLKSDDELKLSDNSYIGLVHANGKPVELKQPGSYKVADLAAKVGGSSTVIGKYTDFIMSNNSAEAKKNRLSATGAVHRGEATAITIKLPESPAVYNSAKTVITWEANKVEGPYIVVINDMFGEQLAKLETNEPVIQIDLDDKKYAGHNAIVLEVYSKADPTKKSAEKMIKKLTPAERAALKTSIDEVAKDITEETAINKIILAQLYEEKRLPIDAIAAYEAAIKLAPDVQEYKDMYEDYLIRAGIKH</sequence>
<feature type="signal peptide" evidence="1">
    <location>
        <begin position="1"/>
        <end position="21"/>
    </location>
</feature>
<dbReference type="Proteomes" id="UP001319180">
    <property type="component" value="Unassembled WGS sequence"/>
</dbReference>
<feature type="chain" id="PRO_5042845024" description="Tetratricopeptide repeat protein" evidence="1">
    <location>
        <begin position="22"/>
        <end position="298"/>
    </location>
</feature>
<gene>
    <name evidence="2" type="ORF">KK078_13350</name>
</gene>